<feature type="signal peptide" evidence="4">
    <location>
        <begin position="1"/>
        <end position="19"/>
    </location>
</feature>
<feature type="chain" id="PRO_5020711309" description="Imelysin-like domain-containing protein" evidence="4">
    <location>
        <begin position="20"/>
        <end position="328"/>
    </location>
</feature>
<dbReference type="Pfam" id="PF09375">
    <property type="entry name" value="Peptidase_M75"/>
    <property type="match status" value="1"/>
</dbReference>
<comment type="caution">
    <text evidence="6">The sequence shown here is derived from an EMBL/GenBank/DDBJ whole genome shotgun (WGS) entry which is preliminary data.</text>
</comment>
<dbReference type="AlphaFoldDB" id="A0A4Q0Y0D0"/>
<comment type="subcellular location">
    <subcellularLocation>
        <location evidence="1">Cell envelope</location>
    </subcellularLocation>
</comment>
<evidence type="ECO:0000256" key="1">
    <source>
        <dbReference type="ARBA" id="ARBA00004196"/>
    </source>
</evidence>
<dbReference type="EMBL" id="PDKO01000010">
    <property type="protein sequence ID" value="RXJ62059.1"/>
    <property type="molecule type" value="Genomic_DNA"/>
</dbReference>
<reference evidence="6 7" key="1">
    <citation type="submission" date="2017-10" db="EMBL/GenBank/DDBJ databases">
        <title>Genomics of the genus Arcobacter.</title>
        <authorList>
            <person name="Perez-Cataluna A."/>
            <person name="Figueras M.J."/>
        </authorList>
    </citation>
    <scope>NUCLEOTIDE SEQUENCE [LARGE SCALE GENOMIC DNA]</scope>
    <source>
        <strain evidence="6 7">DSM 24636</strain>
    </source>
</reference>
<evidence type="ECO:0000259" key="5">
    <source>
        <dbReference type="Pfam" id="PF09375"/>
    </source>
</evidence>
<dbReference type="STRING" id="877500.GCA_000935065_00879"/>
<protein>
    <recommendedName>
        <fullName evidence="5">Imelysin-like domain-containing protein</fullName>
    </recommendedName>
</protein>
<evidence type="ECO:0000313" key="7">
    <source>
        <dbReference type="Proteomes" id="UP000290191"/>
    </source>
</evidence>
<sequence length="328" mass="38013">MKLIKSLLLVTLLSLFAVADDTKDNKEVLKNLYEKVILKDVNRTLKDIDTLKQSVEEKKEKKTKEDFTSLVKSWKSVQAFYLLGDLNDDYIDLPRYFDIFHNNSEDIAKQLDRAIKSGDSPSIALFKNSFKSINALEYTLFSKDIKNERVNLIVLTILDRLKELMLEIQSEYKLQEKNFLSDLKKANSITINAIIQNTYKLKEWRIGDVIGETKKYEGKPLNSRAEYYFSKNSANAIKAILETFKEIFENKEFKDYGDYLLEITDGTQVKDLRESINNSLKLVKNIKNDDFSNAKELYEEVSNIHLILFLEIIEELSINAKIIEADGD</sequence>
<dbReference type="RefSeq" id="WP_129082588.1">
    <property type="nucleotide sequence ID" value="NZ_CP041070.1"/>
</dbReference>
<proteinExistence type="predicted"/>
<keyword evidence="7" id="KW-1185">Reference proteome</keyword>
<dbReference type="InterPro" id="IPR018976">
    <property type="entry name" value="Imelysin-like"/>
</dbReference>
<evidence type="ECO:0000256" key="2">
    <source>
        <dbReference type="ARBA" id="ARBA00022729"/>
    </source>
</evidence>
<gene>
    <name evidence="6" type="ORF">CRV06_11550</name>
</gene>
<dbReference type="OrthoDB" id="5365401at2"/>
<dbReference type="Gene3D" id="1.20.1420.20">
    <property type="entry name" value="M75 peptidase, HXXE motif"/>
    <property type="match status" value="1"/>
</dbReference>
<name>A0A4Q0Y0D0_9BACT</name>
<keyword evidence="2 4" id="KW-0732">Signal</keyword>
<evidence type="ECO:0000313" key="6">
    <source>
        <dbReference type="EMBL" id="RXJ62059.1"/>
    </source>
</evidence>
<feature type="domain" description="Imelysin-like" evidence="5">
    <location>
        <begin position="38"/>
        <end position="292"/>
    </location>
</feature>
<organism evidence="6 7">
    <name type="scientific">Halarcobacter anaerophilus</name>
    <dbReference type="NCBI Taxonomy" id="877500"/>
    <lineage>
        <taxon>Bacteria</taxon>
        <taxon>Pseudomonadati</taxon>
        <taxon>Campylobacterota</taxon>
        <taxon>Epsilonproteobacteria</taxon>
        <taxon>Campylobacterales</taxon>
        <taxon>Arcobacteraceae</taxon>
        <taxon>Halarcobacter</taxon>
    </lineage>
</organism>
<feature type="coiled-coil region" evidence="3">
    <location>
        <begin position="38"/>
        <end position="65"/>
    </location>
</feature>
<evidence type="ECO:0000256" key="3">
    <source>
        <dbReference type="SAM" id="Coils"/>
    </source>
</evidence>
<keyword evidence="3" id="KW-0175">Coiled coil</keyword>
<dbReference type="InterPro" id="IPR038352">
    <property type="entry name" value="Imelysin_sf"/>
</dbReference>
<accession>A0A4Q0Y0D0</accession>
<dbReference type="GO" id="GO:0030313">
    <property type="term" value="C:cell envelope"/>
    <property type="evidence" value="ECO:0007669"/>
    <property type="project" value="UniProtKB-SubCell"/>
</dbReference>
<evidence type="ECO:0000256" key="4">
    <source>
        <dbReference type="SAM" id="SignalP"/>
    </source>
</evidence>
<dbReference type="Proteomes" id="UP000290191">
    <property type="component" value="Unassembled WGS sequence"/>
</dbReference>